<name>A0AAP0IUD1_9MAGN</name>
<dbReference type="EMBL" id="JBBNAF010000008">
    <property type="protein sequence ID" value="KAK9121956.1"/>
    <property type="molecule type" value="Genomic_DNA"/>
</dbReference>
<evidence type="ECO:0000313" key="1">
    <source>
        <dbReference type="EMBL" id="KAK9121956.1"/>
    </source>
</evidence>
<gene>
    <name evidence="1" type="ORF">Syun_019573</name>
</gene>
<dbReference type="Proteomes" id="UP001420932">
    <property type="component" value="Unassembled WGS sequence"/>
</dbReference>
<proteinExistence type="predicted"/>
<accession>A0AAP0IUD1</accession>
<keyword evidence="2" id="KW-1185">Reference proteome</keyword>
<comment type="caution">
    <text evidence="1">The sequence shown here is derived from an EMBL/GenBank/DDBJ whole genome shotgun (WGS) entry which is preliminary data.</text>
</comment>
<evidence type="ECO:0000313" key="2">
    <source>
        <dbReference type="Proteomes" id="UP001420932"/>
    </source>
</evidence>
<reference evidence="1 2" key="1">
    <citation type="submission" date="2024-01" db="EMBL/GenBank/DDBJ databases">
        <title>Genome assemblies of Stephania.</title>
        <authorList>
            <person name="Yang L."/>
        </authorList>
    </citation>
    <scope>NUCLEOTIDE SEQUENCE [LARGE SCALE GENOMIC DNA]</scope>
    <source>
        <strain evidence="1">YNDBR</strain>
        <tissue evidence="1">Leaf</tissue>
    </source>
</reference>
<dbReference type="AlphaFoldDB" id="A0AAP0IUD1"/>
<protein>
    <submittedName>
        <fullName evidence="1">Uncharacterized protein</fullName>
    </submittedName>
</protein>
<organism evidence="1 2">
    <name type="scientific">Stephania yunnanensis</name>
    <dbReference type="NCBI Taxonomy" id="152371"/>
    <lineage>
        <taxon>Eukaryota</taxon>
        <taxon>Viridiplantae</taxon>
        <taxon>Streptophyta</taxon>
        <taxon>Embryophyta</taxon>
        <taxon>Tracheophyta</taxon>
        <taxon>Spermatophyta</taxon>
        <taxon>Magnoliopsida</taxon>
        <taxon>Ranunculales</taxon>
        <taxon>Menispermaceae</taxon>
        <taxon>Menispermoideae</taxon>
        <taxon>Cissampelideae</taxon>
        <taxon>Stephania</taxon>
    </lineage>
</organism>
<sequence length="95" mass="10381">MLPPSKTLPYLQVFVSLSIRTSEGMGFIISFRLANVKAALTPLQFHTIIFVSIGTLGPGCVRLPPPPFTLSSPSLYPCSALNSPFLRLPFFTKVK</sequence>